<dbReference type="Proteomes" id="UP000704712">
    <property type="component" value="Unassembled WGS sequence"/>
</dbReference>
<dbReference type="AlphaFoldDB" id="A0A8S9TKB8"/>
<feature type="non-terminal residue" evidence="2">
    <location>
        <position position="1"/>
    </location>
</feature>
<proteinExistence type="predicted"/>
<dbReference type="InterPro" id="IPR004875">
    <property type="entry name" value="DDE_SF_endonuclease_dom"/>
</dbReference>
<evidence type="ECO:0000313" key="2">
    <source>
        <dbReference type="EMBL" id="KAF4128920.1"/>
    </source>
</evidence>
<dbReference type="Pfam" id="PF03184">
    <property type="entry name" value="DDE_1"/>
    <property type="match status" value="1"/>
</dbReference>
<evidence type="ECO:0000313" key="3">
    <source>
        <dbReference type="Proteomes" id="UP000704712"/>
    </source>
</evidence>
<reference evidence="2" key="1">
    <citation type="submission" date="2020-03" db="EMBL/GenBank/DDBJ databases">
        <title>Hybrid Assembly of Korean Phytophthora infestans isolates.</title>
        <authorList>
            <person name="Prokchorchik M."/>
            <person name="Lee Y."/>
            <person name="Seo J."/>
            <person name="Cho J.-H."/>
            <person name="Park Y.-E."/>
            <person name="Jang D.-C."/>
            <person name="Im J.-S."/>
            <person name="Choi J.-G."/>
            <person name="Park H.-J."/>
            <person name="Lee G.-B."/>
            <person name="Lee Y.-G."/>
            <person name="Hong S.-Y."/>
            <person name="Cho K."/>
            <person name="Sohn K.H."/>
        </authorList>
    </citation>
    <scope>NUCLEOTIDE SEQUENCE</scope>
    <source>
        <strain evidence="2">KR_2_A2</strain>
    </source>
</reference>
<dbReference type="GO" id="GO:0003676">
    <property type="term" value="F:nucleic acid binding"/>
    <property type="evidence" value="ECO:0007669"/>
    <property type="project" value="InterPro"/>
</dbReference>
<accession>A0A8S9TKB8</accession>
<gene>
    <name evidence="2" type="ORF">GN958_ATG21898</name>
</gene>
<evidence type="ECO:0000259" key="1">
    <source>
        <dbReference type="Pfam" id="PF03184"/>
    </source>
</evidence>
<dbReference type="EMBL" id="JAACNO010003040">
    <property type="protein sequence ID" value="KAF4128920.1"/>
    <property type="molecule type" value="Genomic_DNA"/>
</dbReference>
<protein>
    <submittedName>
        <fullName evidence="2">DDE superfamily endonuclease</fullName>
    </submittedName>
</protein>
<name>A0A8S9TKB8_PHYIN</name>
<keyword evidence="2" id="KW-0378">Hydrolase</keyword>
<comment type="caution">
    <text evidence="2">The sequence shown here is derived from an EMBL/GenBank/DDBJ whole genome shotgun (WGS) entry which is preliminary data.</text>
</comment>
<sequence length="177" mass="19454">KIADEFSKTVQCSLEESSVVSHIVVRVCLQHGSNGRIIDMNPNTTIDFVGAKHVDVVQGMTENAFRASVFLCASATGDKLPPMIIFAGVVGATVEEKVQQNPLHRHQAVLTVQQKAYCDESRMLYWIDEVWKPTVSGTRFLLLDSLKTHKMDSVRLKLEGECSTEVKLIPPGSTGVA</sequence>
<dbReference type="GO" id="GO:0004519">
    <property type="term" value="F:endonuclease activity"/>
    <property type="evidence" value="ECO:0007669"/>
    <property type="project" value="UniProtKB-KW"/>
</dbReference>
<keyword evidence="2" id="KW-0255">Endonuclease</keyword>
<feature type="domain" description="DDE-1" evidence="1">
    <location>
        <begin position="66"/>
        <end position="175"/>
    </location>
</feature>
<organism evidence="2 3">
    <name type="scientific">Phytophthora infestans</name>
    <name type="common">Potato late blight agent</name>
    <name type="synonym">Botrytis infestans</name>
    <dbReference type="NCBI Taxonomy" id="4787"/>
    <lineage>
        <taxon>Eukaryota</taxon>
        <taxon>Sar</taxon>
        <taxon>Stramenopiles</taxon>
        <taxon>Oomycota</taxon>
        <taxon>Peronosporomycetes</taxon>
        <taxon>Peronosporales</taxon>
        <taxon>Peronosporaceae</taxon>
        <taxon>Phytophthora</taxon>
    </lineage>
</organism>
<keyword evidence="2" id="KW-0540">Nuclease</keyword>